<evidence type="ECO:0000256" key="5">
    <source>
        <dbReference type="ARBA" id="ARBA00022692"/>
    </source>
</evidence>
<comment type="caution">
    <text evidence="10">The sequence shown here is derived from an EMBL/GenBank/DDBJ whole genome shotgun (WGS) entry which is preliminary data.</text>
</comment>
<name>A0A2H0LW84_9BACT</name>
<feature type="transmembrane region" description="Helical" evidence="8">
    <location>
        <begin position="384"/>
        <end position="408"/>
    </location>
</feature>
<evidence type="ECO:0000256" key="1">
    <source>
        <dbReference type="ARBA" id="ARBA00004429"/>
    </source>
</evidence>
<evidence type="ECO:0000256" key="3">
    <source>
        <dbReference type="ARBA" id="ARBA00022475"/>
    </source>
</evidence>
<keyword evidence="5 8" id="KW-0812">Transmembrane</keyword>
<proteinExistence type="inferred from homology"/>
<dbReference type="InterPro" id="IPR003004">
    <property type="entry name" value="GspF/PilC"/>
</dbReference>
<dbReference type="Proteomes" id="UP000229641">
    <property type="component" value="Unassembled WGS sequence"/>
</dbReference>
<keyword evidence="3" id="KW-1003">Cell membrane</keyword>
<evidence type="ECO:0000313" key="11">
    <source>
        <dbReference type="Proteomes" id="UP000229641"/>
    </source>
</evidence>
<keyword evidence="4" id="KW-0997">Cell inner membrane</keyword>
<evidence type="ECO:0000256" key="8">
    <source>
        <dbReference type="SAM" id="Phobius"/>
    </source>
</evidence>
<feature type="domain" description="Type II secretion system protein GspF" evidence="9">
    <location>
        <begin position="78"/>
        <end position="201"/>
    </location>
</feature>
<dbReference type="FunFam" id="1.20.81.30:FF:000001">
    <property type="entry name" value="Type II secretion system protein F"/>
    <property type="match status" value="2"/>
</dbReference>
<dbReference type="Gene3D" id="1.20.81.30">
    <property type="entry name" value="Type II secretion system (T2SS), domain F"/>
    <property type="match status" value="2"/>
</dbReference>
<keyword evidence="7 8" id="KW-0472">Membrane</keyword>
<comment type="subcellular location">
    <subcellularLocation>
        <location evidence="1">Cell inner membrane</location>
        <topology evidence="1">Multi-pass membrane protein</topology>
    </subcellularLocation>
</comment>
<keyword evidence="6 8" id="KW-1133">Transmembrane helix</keyword>
<dbReference type="PANTHER" id="PTHR30012:SF0">
    <property type="entry name" value="TYPE II SECRETION SYSTEM PROTEIN F-RELATED"/>
    <property type="match status" value="1"/>
</dbReference>
<feature type="transmembrane region" description="Helical" evidence="8">
    <location>
        <begin position="232"/>
        <end position="250"/>
    </location>
</feature>
<gene>
    <name evidence="10" type="ORF">COV72_07075</name>
</gene>
<dbReference type="InterPro" id="IPR018076">
    <property type="entry name" value="T2SS_GspF_dom"/>
</dbReference>
<dbReference type="Pfam" id="PF00482">
    <property type="entry name" value="T2SSF"/>
    <property type="match status" value="2"/>
</dbReference>
<reference evidence="10 11" key="1">
    <citation type="submission" date="2017-09" db="EMBL/GenBank/DDBJ databases">
        <title>Depth-based differentiation of microbial function through sediment-hosted aquifers and enrichment of novel symbionts in the deep terrestrial subsurface.</title>
        <authorList>
            <person name="Probst A.J."/>
            <person name="Ladd B."/>
            <person name="Jarett J.K."/>
            <person name="Geller-Mcgrath D.E."/>
            <person name="Sieber C.M."/>
            <person name="Emerson J.B."/>
            <person name="Anantharaman K."/>
            <person name="Thomas B.C."/>
            <person name="Malmstrom R."/>
            <person name="Stieglmeier M."/>
            <person name="Klingl A."/>
            <person name="Woyke T."/>
            <person name="Ryan C.M."/>
            <person name="Banfield J.F."/>
        </authorList>
    </citation>
    <scope>NUCLEOTIDE SEQUENCE [LARGE SCALE GENOMIC DNA]</scope>
    <source>
        <strain evidence="10">CG11_big_fil_rev_8_21_14_0_20_42_13</strain>
    </source>
</reference>
<protein>
    <recommendedName>
        <fullName evidence="9">Type II secretion system protein GspF domain-containing protein</fullName>
    </recommendedName>
</protein>
<dbReference type="InterPro" id="IPR042094">
    <property type="entry name" value="T2SS_GspF_sf"/>
</dbReference>
<evidence type="ECO:0000256" key="6">
    <source>
        <dbReference type="ARBA" id="ARBA00022989"/>
    </source>
</evidence>
<organism evidence="10 11">
    <name type="scientific">Candidatus Ghiorseimicrobium undicola</name>
    <dbReference type="NCBI Taxonomy" id="1974746"/>
    <lineage>
        <taxon>Bacteria</taxon>
        <taxon>Pseudomonadati</taxon>
        <taxon>Candidatus Omnitrophota</taxon>
        <taxon>Candidatus Ghiorseimicrobium</taxon>
    </lineage>
</organism>
<dbReference type="AlphaFoldDB" id="A0A2H0LW84"/>
<dbReference type="EMBL" id="PCWA01000092">
    <property type="protein sequence ID" value="PIQ88683.1"/>
    <property type="molecule type" value="Genomic_DNA"/>
</dbReference>
<dbReference type="PANTHER" id="PTHR30012">
    <property type="entry name" value="GENERAL SECRETION PATHWAY PROTEIN"/>
    <property type="match status" value="1"/>
</dbReference>
<evidence type="ECO:0000256" key="4">
    <source>
        <dbReference type="ARBA" id="ARBA00022519"/>
    </source>
</evidence>
<comment type="similarity">
    <text evidence="2">Belongs to the GSP F family.</text>
</comment>
<dbReference type="PRINTS" id="PR00812">
    <property type="entry name" value="BCTERIALGSPF"/>
</dbReference>
<accession>A0A2H0LW84</accession>
<feature type="domain" description="Type II secretion system protein GspF" evidence="9">
    <location>
        <begin position="281"/>
        <end position="403"/>
    </location>
</feature>
<sequence>MPNFSYTARTREGKKEIGTSNAISKDALAQRLQERGLIVTKIVSVEKTRGKMMGFDVGKEAPKKFTHSGVKLYDLVFFARQLAILVDSGVTIHRSLDALLKQVDSVKLHKIILQAKKDIEAGLTLKDALAKYPKVFSELWINIIESGEASGNLALVLDRLAKYMEMRAEFNRKITSALIYPVILFAVALCAIIFFVVKIVPTFAELFKGLGAELPALTKALVNISNGVKDNFFIGIALIIGLYFAFKTFVKTSQGRYIFDVFKIKLPLFGDFFKVMAVERFTSEMATLIEGGVPILYALEITERSSGNKILQAIIRDVKVNVREGQSLAALLGKNSFFEPMVIQMISIGEEVGELAKMFRRVANFYEEYVQTFIGRFATIFEPIMLVFMGGVIGTMLIALFLPIFSIATLGGKAAGF</sequence>
<evidence type="ECO:0000256" key="2">
    <source>
        <dbReference type="ARBA" id="ARBA00005745"/>
    </source>
</evidence>
<dbReference type="GO" id="GO:0005886">
    <property type="term" value="C:plasma membrane"/>
    <property type="evidence" value="ECO:0007669"/>
    <property type="project" value="UniProtKB-SubCell"/>
</dbReference>
<evidence type="ECO:0000259" key="9">
    <source>
        <dbReference type="Pfam" id="PF00482"/>
    </source>
</evidence>
<evidence type="ECO:0000313" key="10">
    <source>
        <dbReference type="EMBL" id="PIQ88683.1"/>
    </source>
</evidence>
<evidence type="ECO:0000256" key="7">
    <source>
        <dbReference type="ARBA" id="ARBA00023136"/>
    </source>
</evidence>
<feature type="transmembrane region" description="Helical" evidence="8">
    <location>
        <begin position="177"/>
        <end position="200"/>
    </location>
</feature>